<evidence type="ECO:0000256" key="6">
    <source>
        <dbReference type="SAM" id="Phobius"/>
    </source>
</evidence>
<dbReference type="InterPro" id="IPR002523">
    <property type="entry name" value="MgTranspt_CorA/ZnTranspt_ZntB"/>
</dbReference>
<dbReference type="SUPFAM" id="SSF144083">
    <property type="entry name" value="Magnesium transport protein CorA, transmembrane region"/>
    <property type="match status" value="1"/>
</dbReference>
<reference evidence="7 8" key="1">
    <citation type="submission" date="2015-09" db="EMBL/GenBank/DDBJ databases">
        <title>Host preference determinants of Valsa canker pathogens revealed by comparative genomics.</title>
        <authorList>
            <person name="Yin Z."/>
            <person name="Huang L."/>
        </authorList>
    </citation>
    <scope>NUCLEOTIDE SEQUENCE [LARGE SCALE GENOMIC DNA]</scope>
    <source>
        <strain evidence="7 8">YSFL</strain>
    </source>
</reference>
<evidence type="ECO:0000256" key="1">
    <source>
        <dbReference type="ARBA" id="ARBA00004141"/>
    </source>
</evidence>
<gene>
    <name evidence="7" type="ORF">VSDG_04767</name>
</gene>
<accession>A0A423W218</accession>
<keyword evidence="2 6" id="KW-0812">Transmembrane</keyword>
<evidence type="ECO:0000313" key="8">
    <source>
        <dbReference type="Proteomes" id="UP000284375"/>
    </source>
</evidence>
<evidence type="ECO:0000256" key="4">
    <source>
        <dbReference type="ARBA" id="ARBA00023136"/>
    </source>
</evidence>
<protein>
    <submittedName>
        <fullName evidence="7">Uncharacterized protein</fullName>
    </submittedName>
</protein>
<name>A0A423W218_CYTCH</name>
<keyword evidence="8" id="KW-1185">Reference proteome</keyword>
<proteinExistence type="predicted"/>
<dbReference type="EMBL" id="LJZO01000017">
    <property type="protein sequence ID" value="ROV97322.1"/>
    <property type="molecule type" value="Genomic_DNA"/>
</dbReference>
<dbReference type="InterPro" id="IPR050829">
    <property type="entry name" value="CorA_MIT"/>
</dbReference>
<evidence type="ECO:0000256" key="5">
    <source>
        <dbReference type="SAM" id="MobiDB-lite"/>
    </source>
</evidence>
<feature type="region of interest" description="Disordered" evidence="5">
    <location>
        <begin position="206"/>
        <end position="232"/>
    </location>
</feature>
<dbReference type="Proteomes" id="UP000284375">
    <property type="component" value="Unassembled WGS sequence"/>
</dbReference>
<evidence type="ECO:0000256" key="3">
    <source>
        <dbReference type="ARBA" id="ARBA00022989"/>
    </source>
</evidence>
<comment type="caution">
    <text evidence="7">The sequence shown here is derived from an EMBL/GenBank/DDBJ whole genome shotgun (WGS) entry which is preliminary data.</text>
</comment>
<dbReference type="Gene3D" id="1.20.58.340">
    <property type="entry name" value="Magnesium transport protein CorA, transmembrane region"/>
    <property type="match status" value="1"/>
</dbReference>
<sequence length="922" mass="105695">MDDHDIIPTCLSAERHKPQDFLLHYLGCEQYFQREEYLMSLCADHVRQVEAKLRRIQYLRAALTNDLGEGRRSIQALTTSLRRWRSTKDYQEGIHRVQELRTLHFAMNGNTQRDVKTPNRRRHSEYDPDVDANAYFMRFKDGKVVQDIQDPRFHEQYPCYRISIDDLINPDEAFAPLIPPEDTINYIHLPGNNMFQTITKYFTQRPDPGFTTSLKRPKGPSSTENSGDGMHPAQRLLGPKFWRNQQQSSCVTGKFMRPMCEAIPVKTDEEQSTGSIILFMPYLHWDTARHQLKVTEAINKETERHRKEMSAIETNRGGLRVRQRGLQQLRAQGKQPNSAFRLENRIKGLENSQGASPKPPTRSATGAFASIMKRHGRYGKLPLWSVFTTDGAGRILAGTEIGQVLFDAAMLYEAMLTFQERSLIRKYLNADLPLHPRRTLEQTNEWTLGLSWHASARDQVLLRATKPKQLDFHSVDPFTREWKDRIRKVPRIMMIDQLWMWILDEQTIITCFPDHADLGGYNHLEVPGIHRNIRDTIMKSGKNQIRSVLDLAMIIFGEVQISRSSLGRPNEELIHVMQIFRQSIRDVATKHSFGAEQYWEWARIFSRLAHTDITHGLSDLIVPFLDIGKEGELQGQIKSIVRDLEVMLRITLEQKEILDKFEKAMEHISCRMPPVGIESMHVELKSNIENLEDMLKSAGDISGSLDYLILLKQQQVTVVQAWQAMKQGDDTQKQNVTLLVFTVVTVVFLPMSFISSVFGMNNKEIAGMGAPMSLADQFKWMFPLSFAIVAITYYMAFGNPNNMTRDAFRWLYIKCGMYRVAPADLAIPALINKLKGRGKKKADPQEWEHRRSGEMDQNAEERRVAARRGAVIDHRPAAGATAPGTPVKAQSPHLAAQTGMLAVYQKMNDYSGKRRTTFGEMV</sequence>
<keyword evidence="3 6" id="KW-1133">Transmembrane helix</keyword>
<dbReference type="GO" id="GO:0016020">
    <property type="term" value="C:membrane"/>
    <property type="evidence" value="ECO:0007669"/>
    <property type="project" value="UniProtKB-SubCell"/>
</dbReference>
<dbReference type="PANTHER" id="PTHR47685:SF1">
    <property type="entry name" value="MAGNESIUM TRANSPORT PROTEIN CORA"/>
    <property type="match status" value="1"/>
</dbReference>
<organism evidence="7 8">
    <name type="scientific">Cytospora chrysosperma</name>
    <name type="common">Cytospora canker fungus</name>
    <name type="synonym">Sphaeria chrysosperma</name>
    <dbReference type="NCBI Taxonomy" id="252740"/>
    <lineage>
        <taxon>Eukaryota</taxon>
        <taxon>Fungi</taxon>
        <taxon>Dikarya</taxon>
        <taxon>Ascomycota</taxon>
        <taxon>Pezizomycotina</taxon>
        <taxon>Sordariomycetes</taxon>
        <taxon>Sordariomycetidae</taxon>
        <taxon>Diaporthales</taxon>
        <taxon>Cytosporaceae</taxon>
        <taxon>Cytospora</taxon>
    </lineage>
</organism>
<dbReference type="GO" id="GO:0046873">
    <property type="term" value="F:metal ion transmembrane transporter activity"/>
    <property type="evidence" value="ECO:0007669"/>
    <property type="project" value="InterPro"/>
</dbReference>
<dbReference type="Pfam" id="PF01544">
    <property type="entry name" value="CorA"/>
    <property type="match status" value="1"/>
</dbReference>
<dbReference type="AlphaFoldDB" id="A0A423W218"/>
<feature type="region of interest" description="Disordered" evidence="5">
    <location>
        <begin position="838"/>
        <end position="859"/>
    </location>
</feature>
<comment type="subcellular location">
    <subcellularLocation>
        <location evidence="1">Membrane</location>
        <topology evidence="1">Multi-pass membrane protein</topology>
    </subcellularLocation>
</comment>
<feature type="compositionally biased region" description="Basic and acidic residues" evidence="5">
    <location>
        <begin position="841"/>
        <end position="859"/>
    </location>
</feature>
<evidence type="ECO:0000313" key="7">
    <source>
        <dbReference type="EMBL" id="ROV97322.1"/>
    </source>
</evidence>
<feature type="transmembrane region" description="Helical" evidence="6">
    <location>
        <begin position="780"/>
        <end position="798"/>
    </location>
</feature>
<feature type="compositionally biased region" description="Polar residues" evidence="5">
    <location>
        <begin position="210"/>
        <end position="226"/>
    </location>
</feature>
<dbReference type="STRING" id="252740.A0A423W218"/>
<dbReference type="InterPro" id="IPR045863">
    <property type="entry name" value="CorA_TM1_TM2"/>
</dbReference>
<keyword evidence="4 6" id="KW-0472">Membrane</keyword>
<dbReference type="PANTHER" id="PTHR47685">
    <property type="entry name" value="MAGNESIUM TRANSPORT PROTEIN CORA"/>
    <property type="match status" value="1"/>
</dbReference>
<evidence type="ECO:0000256" key="2">
    <source>
        <dbReference type="ARBA" id="ARBA00022692"/>
    </source>
</evidence>
<feature type="transmembrane region" description="Helical" evidence="6">
    <location>
        <begin position="736"/>
        <end position="759"/>
    </location>
</feature>
<dbReference type="OrthoDB" id="341259at2759"/>